<reference evidence="2" key="1">
    <citation type="submission" date="2017-05" db="UniProtKB">
        <authorList>
            <consortium name="EnsemblMetazoa"/>
        </authorList>
    </citation>
    <scope>IDENTIFICATION</scope>
</reference>
<proteinExistence type="predicted"/>
<name>A0A1X7UVW3_AMPQE</name>
<evidence type="ECO:0000256" key="1">
    <source>
        <dbReference type="SAM" id="SignalP"/>
    </source>
</evidence>
<dbReference type="AlphaFoldDB" id="A0A1X7UVW3"/>
<dbReference type="EnsemblMetazoa" id="Aqu2.1.31664_001">
    <property type="protein sequence ID" value="Aqu2.1.31664_001"/>
    <property type="gene ID" value="Aqu2.1.31664"/>
</dbReference>
<organism evidence="2">
    <name type="scientific">Amphimedon queenslandica</name>
    <name type="common">Sponge</name>
    <dbReference type="NCBI Taxonomy" id="400682"/>
    <lineage>
        <taxon>Eukaryota</taxon>
        <taxon>Metazoa</taxon>
        <taxon>Porifera</taxon>
        <taxon>Demospongiae</taxon>
        <taxon>Heteroscleromorpha</taxon>
        <taxon>Haplosclerida</taxon>
        <taxon>Niphatidae</taxon>
        <taxon>Amphimedon</taxon>
    </lineage>
</organism>
<sequence length="103" mass="11759">MRLCSIASFVLLLLSFHHEKDIFVPTTFGDIVSFLYLGKTASFDYKAIHDFTRQQCQLKSGDQANTQTKRLLYPRFTPSRGSGNHSYVSLSHNLIQTQNSQNM</sequence>
<evidence type="ECO:0008006" key="3">
    <source>
        <dbReference type="Google" id="ProtNLM"/>
    </source>
</evidence>
<evidence type="ECO:0000313" key="2">
    <source>
        <dbReference type="EnsemblMetazoa" id="Aqu2.1.31664_001"/>
    </source>
</evidence>
<accession>A0A1X7UVW3</accession>
<keyword evidence="1" id="KW-0732">Signal</keyword>
<dbReference type="InParanoid" id="A0A1X7UVW3"/>
<protein>
    <recommendedName>
        <fullName evidence="3">Secreted protein</fullName>
    </recommendedName>
</protein>
<feature type="chain" id="PRO_5012214416" description="Secreted protein" evidence="1">
    <location>
        <begin position="20"/>
        <end position="103"/>
    </location>
</feature>
<feature type="signal peptide" evidence="1">
    <location>
        <begin position="1"/>
        <end position="19"/>
    </location>
</feature>